<sequence length="268" mass="30573">MKTLIIKTGHTETFDAHPEHTHIVSLGDVLRTTVLLEVFKNEHVTWFTSKEAALLLKKNQKIKKLTTDFSDIENEHFDLVLNLERTDEILEKIPHIKTSALLGFSNKTLPEFSSKTMNWSEKLFALIGKKWTKETYSFYWSSPPSSSSRLKIGLNWKVGQKWPGKSWPLENWEALEKLLQSDFDISWQEGFHNLSEYIKWIGSCDYIVTHDSLGLHLALAMKKPFVALFGPTSSHEIDLAGLGVSVSTEDLSVSTLADIINLKAYRHD</sequence>
<organism evidence="1 2">
    <name type="scientific">Bacteriovorax stolpii</name>
    <name type="common">Bdellovibrio stolpii</name>
    <dbReference type="NCBI Taxonomy" id="960"/>
    <lineage>
        <taxon>Bacteria</taxon>
        <taxon>Pseudomonadati</taxon>
        <taxon>Bdellovibrionota</taxon>
        <taxon>Bacteriovoracia</taxon>
        <taxon>Bacteriovoracales</taxon>
        <taxon>Bacteriovoracaceae</taxon>
        <taxon>Bacteriovorax</taxon>
    </lineage>
</organism>
<protein>
    <submittedName>
        <fullName evidence="1">Uncharacterized protein</fullName>
    </submittedName>
</protein>
<accession>A0A2K9NWM4</accession>
<dbReference type="KEGG" id="bsto:C0V70_17755"/>
<proteinExistence type="predicted"/>
<keyword evidence="2" id="KW-1185">Reference proteome</keyword>
<dbReference type="InterPro" id="IPR051199">
    <property type="entry name" value="LPS_LOS_Heptosyltrfase"/>
</dbReference>
<gene>
    <name evidence="1" type="ORF">C0V70_17755</name>
</gene>
<evidence type="ECO:0000313" key="2">
    <source>
        <dbReference type="Proteomes" id="UP000235584"/>
    </source>
</evidence>
<name>A0A2K9NWM4_BACTC</name>
<reference evidence="1 2" key="1">
    <citation type="submission" date="2018-01" db="EMBL/GenBank/DDBJ databases">
        <title>Complete genome sequence of Bacteriovorax stolpii DSM12778.</title>
        <authorList>
            <person name="Tang B."/>
            <person name="Chang J."/>
        </authorList>
    </citation>
    <scope>NUCLEOTIDE SEQUENCE [LARGE SCALE GENOMIC DNA]</scope>
    <source>
        <strain evidence="1 2">DSM 12778</strain>
    </source>
</reference>
<dbReference type="InterPro" id="IPR002201">
    <property type="entry name" value="Glyco_trans_9"/>
</dbReference>
<dbReference type="GO" id="GO:0005829">
    <property type="term" value="C:cytosol"/>
    <property type="evidence" value="ECO:0007669"/>
    <property type="project" value="TreeGrafter"/>
</dbReference>
<dbReference type="Proteomes" id="UP000235584">
    <property type="component" value="Chromosome"/>
</dbReference>
<dbReference type="RefSeq" id="WP_102245206.1">
    <property type="nucleotide sequence ID" value="NZ_CP025704.1"/>
</dbReference>
<dbReference type="PANTHER" id="PTHR30160:SF7">
    <property type="entry name" value="ADP-HEPTOSE--LPS HEPTOSYLTRANSFERASE 2"/>
    <property type="match status" value="1"/>
</dbReference>
<dbReference type="GO" id="GO:0008713">
    <property type="term" value="F:ADP-heptose-lipopolysaccharide heptosyltransferase activity"/>
    <property type="evidence" value="ECO:0007669"/>
    <property type="project" value="TreeGrafter"/>
</dbReference>
<dbReference type="Pfam" id="PF01075">
    <property type="entry name" value="Glyco_transf_9"/>
    <property type="match status" value="1"/>
</dbReference>
<evidence type="ECO:0000313" key="1">
    <source>
        <dbReference type="EMBL" id="AUN99917.1"/>
    </source>
</evidence>
<dbReference type="GO" id="GO:0009244">
    <property type="term" value="P:lipopolysaccharide core region biosynthetic process"/>
    <property type="evidence" value="ECO:0007669"/>
    <property type="project" value="TreeGrafter"/>
</dbReference>
<dbReference type="EMBL" id="CP025704">
    <property type="protein sequence ID" value="AUN99917.1"/>
    <property type="molecule type" value="Genomic_DNA"/>
</dbReference>
<dbReference type="PANTHER" id="PTHR30160">
    <property type="entry name" value="TETRAACYLDISACCHARIDE 4'-KINASE-RELATED"/>
    <property type="match status" value="1"/>
</dbReference>
<dbReference type="SUPFAM" id="SSF53756">
    <property type="entry name" value="UDP-Glycosyltransferase/glycogen phosphorylase"/>
    <property type="match status" value="1"/>
</dbReference>
<dbReference type="AlphaFoldDB" id="A0A2K9NWM4"/>
<dbReference type="Gene3D" id="3.40.50.2000">
    <property type="entry name" value="Glycogen Phosphorylase B"/>
    <property type="match status" value="1"/>
</dbReference>